<evidence type="ECO:0000313" key="3">
    <source>
        <dbReference type="EMBL" id="PPE75987.1"/>
    </source>
</evidence>
<feature type="transmembrane region" description="Helical" evidence="1">
    <location>
        <begin position="36"/>
        <end position="53"/>
    </location>
</feature>
<feature type="transmembrane region" description="Helical" evidence="1">
    <location>
        <begin position="200"/>
        <end position="220"/>
    </location>
</feature>
<dbReference type="SUPFAM" id="SSF55073">
    <property type="entry name" value="Nucleotide cyclase"/>
    <property type="match status" value="1"/>
</dbReference>
<evidence type="ECO:0000256" key="1">
    <source>
        <dbReference type="SAM" id="Phobius"/>
    </source>
</evidence>
<dbReference type="InterPro" id="IPR029787">
    <property type="entry name" value="Nucleotide_cyclase"/>
</dbReference>
<name>A0A2S5TM22_9GAMM</name>
<sequence>MDLLTLLPSGLLALLAIGMSLAFWSADRGSPTTRALALALVAMGVSVGLGMPLHELNAMPAWARWLALADALAIYAFLEWILRVRHQTSAGDLDPRFADRLLRAGQAGSLVFAAAGLLAPGLRVNVFLNAFGSGGLEAAHRLGFWLFAGPLFLAILAAVVGSLLFLRRRPDRPEYIRALGCIAATPFLGFAMVMPEDIAILSMTLGLLLILAATMHYLVIQGQRGEFMARFLSRRVAELVRRRGLQQAMRESSLELSVVCVDLRGFTAYSQVQSSAQVIGVLREYYRVACEVVARYDGTIKDLAGDGILVLVGAPLPVADHAARALEMADGIRAAVSAAAQRWSAGAPRLGVGLGIASGPVTVGAIDAGDRYEYTAVGSAVNLASRLCEEAADGEILAAERTLELAGTAAPARLEPRPPVQVKGFAEPVPHRNLRHALPA</sequence>
<evidence type="ECO:0000259" key="2">
    <source>
        <dbReference type="PROSITE" id="PS50125"/>
    </source>
</evidence>
<reference evidence="3 4" key="1">
    <citation type="submission" date="2018-02" db="EMBL/GenBank/DDBJ databases">
        <title>Genome sequencing of Solimonas sp. HR-BB.</title>
        <authorList>
            <person name="Lee Y."/>
            <person name="Jeon C.O."/>
        </authorList>
    </citation>
    <scope>NUCLEOTIDE SEQUENCE [LARGE SCALE GENOMIC DNA]</scope>
    <source>
        <strain evidence="3 4">HR-BB</strain>
    </source>
</reference>
<feature type="transmembrane region" description="Helical" evidence="1">
    <location>
        <begin position="142"/>
        <end position="166"/>
    </location>
</feature>
<organism evidence="3 4">
    <name type="scientific">Solimonas fluminis</name>
    <dbReference type="NCBI Taxonomy" id="2086571"/>
    <lineage>
        <taxon>Bacteria</taxon>
        <taxon>Pseudomonadati</taxon>
        <taxon>Pseudomonadota</taxon>
        <taxon>Gammaproteobacteria</taxon>
        <taxon>Nevskiales</taxon>
        <taxon>Nevskiaceae</taxon>
        <taxon>Solimonas</taxon>
    </lineage>
</organism>
<dbReference type="GO" id="GO:0035556">
    <property type="term" value="P:intracellular signal transduction"/>
    <property type="evidence" value="ECO:0007669"/>
    <property type="project" value="InterPro"/>
</dbReference>
<dbReference type="EMBL" id="PSNW01000001">
    <property type="protein sequence ID" value="PPE75987.1"/>
    <property type="molecule type" value="Genomic_DNA"/>
</dbReference>
<feature type="transmembrane region" description="Helical" evidence="1">
    <location>
        <begin position="6"/>
        <end position="24"/>
    </location>
</feature>
<dbReference type="Pfam" id="PF00211">
    <property type="entry name" value="Guanylate_cyc"/>
    <property type="match status" value="1"/>
</dbReference>
<keyword evidence="4" id="KW-1185">Reference proteome</keyword>
<feature type="transmembrane region" description="Helical" evidence="1">
    <location>
        <begin position="175"/>
        <end position="194"/>
    </location>
</feature>
<dbReference type="CDD" id="cd07302">
    <property type="entry name" value="CHD"/>
    <property type="match status" value="1"/>
</dbReference>
<dbReference type="Proteomes" id="UP000238220">
    <property type="component" value="Unassembled WGS sequence"/>
</dbReference>
<protein>
    <submittedName>
        <fullName evidence="3">Adenylate/guanylate cyclase domain-containing protein</fullName>
    </submittedName>
</protein>
<dbReference type="GO" id="GO:0004016">
    <property type="term" value="F:adenylate cyclase activity"/>
    <property type="evidence" value="ECO:0007669"/>
    <property type="project" value="UniProtKB-ARBA"/>
</dbReference>
<dbReference type="InterPro" id="IPR001054">
    <property type="entry name" value="A/G_cyclase"/>
</dbReference>
<dbReference type="PANTHER" id="PTHR43081">
    <property type="entry name" value="ADENYLATE CYCLASE, TERMINAL-DIFFERENTIATION SPECIFIC-RELATED"/>
    <property type="match status" value="1"/>
</dbReference>
<proteinExistence type="predicted"/>
<accession>A0A2S5TM22</accession>
<comment type="caution">
    <text evidence="3">The sequence shown here is derived from an EMBL/GenBank/DDBJ whole genome shotgun (WGS) entry which is preliminary data.</text>
</comment>
<dbReference type="AlphaFoldDB" id="A0A2S5TM22"/>
<dbReference type="Gene3D" id="3.30.70.1230">
    <property type="entry name" value="Nucleotide cyclase"/>
    <property type="match status" value="1"/>
</dbReference>
<evidence type="ECO:0000313" key="4">
    <source>
        <dbReference type="Proteomes" id="UP000238220"/>
    </source>
</evidence>
<dbReference type="PANTHER" id="PTHR43081:SF20">
    <property type="entry name" value="TWO-COMPONENT RESPONSE REGULATOR"/>
    <property type="match status" value="1"/>
</dbReference>
<keyword evidence="1" id="KW-1133">Transmembrane helix</keyword>
<dbReference type="OrthoDB" id="9806704at2"/>
<dbReference type="SMART" id="SM00044">
    <property type="entry name" value="CYCc"/>
    <property type="match status" value="1"/>
</dbReference>
<feature type="transmembrane region" description="Helical" evidence="1">
    <location>
        <begin position="65"/>
        <end position="82"/>
    </location>
</feature>
<dbReference type="PROSITE" id="PS50125">
    <property type="entry name" value="GUANYLATE_CYCLASE_2"/>
    <property type="match status" value="1"/>
</dbReference>
<feature type="domain" description="Guanylate cyclase" evidence="2">
    <location>
        <begin position="257"/>
        <end position="388"/>
    </location>
</feature>
<keyword evidence="1" id="KW-0812">Transmembrane</keyword>
<feature type="transmembrane region" description="Helical" evidence="1">
    <location>
        <begin position="102"/>
        <end position="122"/>
    </location>
</feature>
<gene>
    <name evidence="3" type="ORF">C3942_03655</name>
</gene>
<dbReference type="RefSeq" id="WP_104228952.1">
    <property type="nucleotide sequence ID" value="NZ_PSNW01000001.1"/>
</dbReference>
<dbReference type="GO" id="GO:0006171">
    <property type="term" value="P:cAMP biosynthetic process"/>
    <property type="evidence" value="ECO:0007669"/>
    <property type="project" value="TreeGrafter"/>
</dbReference>
<keyword evidence="1" id="KW-0472">Membrane</keyword>
<dbReference type="InterPro" id="IPR050697">
    <property type="entry name" value="Adenylyl/Guanylyl_Cyclase_3/4"/>
</dbReference>